<dbReference type="AlphaFoldDB" id="A0AB39BFI8"/>
<proteinExistence type="predicted"/>
<feature type="transmembrane region" description="Helical" evidence="1">
    <location>
        <begin position="7"/>
        <end position="26"/>
    </location>
</feature>
<keyword evidence="1" id="KW-0812">Transmembrane</keyword>
<name>A0AB39BFI8_9MICO</name>
<dbReference type="InterPro" id="IPR049713">
    <property type="entry name" value="Pr6Pr-like"/>
</dbReference>
<feature type="transmembrane region" description="Helical" evidence="1">
    <location>
        <begin position="177"/>
        <end position="203"/>
    </location>
</feature>
<sequence length="217" mass="23769">MRRIFGVVRVIAAGVIVAAVVGQLVHSLSLGQPDLAHFLVNFFSFFTILSNALAAIALLVGAWFCFTTRVDPPWFNLGYAAVTTYMATTGVVYNLLLRNIELPQGQTLEWSNEILHVWAPLYVVLVWIVSPGKRALPWSAIWAIIVFPIVWAVYTLIRGPIVGWYPYPFLNPAQPGGYGTVVIYVAGIAGFIALAASGVVALSRTRVLGRRKRATRA</sequence>
<keyword evidence="1" id="KW-1133">Transmembrane helix</keyword>
<evidence type="ECO:0000313" key="2">
    <source>
        <dbReference type="EMBL" id="XDI05260.1"/>
    </source>
</evidence>
<reference evidence="2" key="1">
    <citation type="submission" date="2024-05" db="EMBL/GenBank/DDBJ databases">
        <title>Herbiconiux sp. A18JL235.</title>
        <authorList>
            <person name="Zhang G."/>
        </authorList>
    </citation>
    <scope>NUCLEOTIDE SEQUENCE</scope>
    <source>
        <strain evidence="2">A18JL235</strain>
    </source>
</reference>
<dbReference type="NCBIfam" id="NF038065">
    <property type="entry name" value="Pr6Pr"/>
    <property type="match status" value="1"/>
</dbReference>
<evidence type="ECO:0000256" key="1">
    <source>
        <dbReference type="SAM" id="Phobius"/>
    </source>
</evidence>
<organism evidence="2">
    <name type="scientific">Herbiconiux sp. A18JL235</name>
    <dbReference type="NCBI Taxonomy" id="3152363"/>
    <lineage>
        <taxon>Bacteria</taxon>
        <taxon>Bacillati</taxon>
        <taxon>Actinomycetota</taxon>
        <taxon>Actinomycetes</taxon>
        <taxon>Micrococcales</taxon>
        <taxon>Microbacteriaceae</taxon>
        <taxon>Herbiconiux</taxon>
    </lineage>
</organism>
<feature type="transmembrane region" description="Helical" evidence="1">
    <location>
        <begin position="38"/>
        <end position="65"/>
    </location>
</feature>
<feature type="transmembrane region" description="Helical" evidence="1">
    <location>
        <begin position="115"/>
        <end position="132"/>
    </location>
</feature>
<dbReference type="EMBL" id="CP162511">
    <property type="protein sequence ID" value="XDI05260.1"/>
    <property type="molecule type" value="Genomic_DNA"/>
</dbReference>
<feature type="transmembrane region" description="Helical" evidence="1">
    <location>
        <begin position="139"/>
        <end position="157"/>
    </location>
</feature>
<gene>
    <name evidence="2" type="ORF">ABFY20_18370</name>
</gene>
<feature type="transmembrane region" description="Helical" evidence="1">
    <location>
        <begin position="77"/>
        <end position="95"/>
    </location>
</feature>
<dbReference type="RefSeq" id="WP_368497644.1">
    <property type="nucleotide sequence ID" value="NZ_CP162511.1"/>
</dbReference>
<keyword evidence="1" id="KW-0472">Membrane</keyword>
<protein>
    <submittedName>
        <fullName evidence="2">Pr6Pr family membrane protein</fullName>
    </submittedName>
</protein>
<accession>A0AB39BFI8</accession>